<dbReference type="AlphaFoldDB" id="A0A7I4YQI0"/>
<name>A0A7I4YQI0_HAECO</name>
<protein>
    <submittedName>
        <fullName evidence="3">Signal recognition particle protein</fullName>
    </submittedName>
</protein>
<proteinExistence type="predicted"/>
<dbReference type="WBParaSite" id="HCON_00127720-00001">
    <property type="protein sequence ID" value="HCON_00127720-00001"/>
    <property type="gene ID" value="HCON_00127720"/>
</dbReference>
<reference evidence="3" key="1">
    <citation type="submission" date="2020-12" db="UniProtKB">
        <authorList>
            <consortium name="WormBaseParasite"/>
        </authorList>
    </citation>
    <scope>IDENTIFICATION</scope>
    <source>
        <strain evidence="3">MHco3</strain>
    </source>
</reference>
<evidence type="ECO:0000256" key="1">
    <source>
        <dbReference type="SAM" id="MobiDB-lite"/>
    </source>
</evidence>
<feature type="region of interest" description="Disordered" evidence="1">
    <location>
        <begin position="165"/>
        <end position="192"/>
    </location>
</feature>
<evidence type="ECO:0000313" key="2">
    <source>
        <dbReference type="Proteomes" id="UP000025227"/>
    </source>
</evidence>
<feature type="compositionally biased region" description="Basic and acidic residues" evidence="1">
    <location>
        <begin position="11"/>
        <end position="25"/>
    </location>
</feature>
<feature type="compositionally biased region" description="Basic residues" evidence="1">
    <location>
        <begin position="165"/>
        <end position="174"/>
    </location>
</feature>
<feature type="compositionally biased region" description="Polar residues" evidence="1">
    <location>
        <begin position="1"/>
        <end position="10"/>
    </location>
</feature>
<sequence>MPSFSSSYDNSQRKENVARNRDKQAKGWNQPLAAQIQDIQRFNQPGDLIGEHRCVEHSMDKNKLWEKIKKMHRIDTEPSTSVEQALADHCSPFKGSIEWYVLSKDDDLAKIPRQPLPKAAGKGKSKIRMLVSARLHPSAKTPIVVVRCYSESAYLRRVWRYRQQHDRMKRRNRRAERVSKNHKKFLDDEDEM</sequence>
<feature type="region of interest" description="Disordered" evidence="1">
    <location>
        <begin position="1"/>
        <end position="30"/>
    </location>
</feature>
<keyword evidence="2" id="KW-1185">Reference proteome</keyword>
<dbReference type="Proteomes" id="UP000025227">
    <property type="component" value="Unplaced"/>
</dbReference>
<organism evidence="2 3">
    <name type="scientific">Haemonchus contortus</name>
    <name type="common">Barber pole worm</name>
    <dbReference type="NCBI Taxonomy" id="6289"/>
    <lineage>
        <taxon>Eukaryota</taxon>
        <taxon>Metazoa</taxon>
        <taxon>Ecdysozoa</taxon>
        <taxon>Nematoda</taxon>
        <taxon>Chromadorea</taxon>
        <taxon>Rhabditida</taxon>
        <taxon>Rhabditina</taxon>
        <taxon>Rhabditomorpha</taxon>
        <taxon>Strongyloidea</taxon>
        <taxon>Trichostrongylidae</taxon>
        <taxon>Haemonchus</taxon>
    </lineage>
</organism>
<evidence type="ECO:0000313" key="3">
    <source>
        <dbReference type="WBParaSite" id="HCON_00127720-00001"/>
    </source>
</evidence>
<accession>A0A7I4YQI0</accession>